<proteinExistence type="predicted"/>
<dbReference type="AlphaFoldDB" id="A0A1F6BRP3"/>
<feature type="transmembrane region" description="Helical" evidence="1">
    <location>
        <begin position="20"/>
        <end position="42"/>
    </location>
</feature>
<reference evidence="2 3" key="1">
    <citation type="journal article" date="2016" name="Nat. Commun.">
        <title>Thousands of microbial genomes shed light on interconnected biogeochemical processes in an aquifer system.</title>
        <authorList>
            <person name="Anantharaman K."/>
            <person name="Brown C.T."/>
            <person name="Hug L.A."/>
            <person name="Sharon I."/>
            <person name="Castelle C.J."/>
            <person name="Probst A.J."/>
            <person name="Thomas B.C."/>
            <person name="Singh A."/>
            <person name="Wilkins M.J."/>
            <person name="Karaoz U."/>
            <person name="Brodie E.L."/>
            <person name="Williams K.H."/>
            <person name="Hubbard S.S."/>
            <person name="Banfield J.F."/>
        </authorList>
    </citation>
    <scope>NUCLEOTIDE SEQUENCE [LARGE SCALE GENOMIC DNA]</scope>
</reference>
<keyword evidence="1" id="KW-0472">Membrane</keyword>
<protein>
    <submittedName>
        <fullName evidence="2">Uncharacterized protein</fullName>
    </submittedName>
</protein>
<keyword evidence="1" id="KW-1133">Transmembrane helix</keyword>
<accession>A0A1F6BRP3</accession>
<gene>
    <name evidence="2" type="ORF">A2127_00345</name>
</gene>
<keyword evidence="1" id="KW-0812">Transmembrane</keyword>
<evidence type="ECO:0000256" key="1">
    <source>
        <dbReference type="SAM" id="Phobius"/>
    </source>
</evidence>
<organism evidence="2 3">
    <name type="scientific">Candidatus Jorgensenbacteria bacterium GWC1_48_12</name>
    <dbReference type="NCBI Taxonomy" id="1798469"/>
    <lineage>
        <taxon>Bacteria</taxon>
        <taxon>Candidatus Joergenseniibacteriota</taxon>
    </lineage>
</organism>
<evidence type="ECO:0000313" key="3">
    <source>
        <dbReference type="Proteomes" id="UP000179324"/>
    </source>
</evidence>
<evidence type="ECO:0000313" key="2">
    <source>
        <dbReference type="EMBL" id="OGG39604.1"/>
    </source>
</evidence>
<dbReference type="Proteomes" id="UP000179324">
    <property type="component" value="Unassembled WGS sequence"/>
</dbReference>
<sequence>MNEKNNLKTKIMRRVYGIWFVKKVLPYVAAEAAVFIGFLYFIGREVYIANVLQYTTSVLTADMAHPMAFVSFAMDMFIRTELGVQISLLGALLMATFVFRNLITSTVQLALAKPNL</sequence>
<feature type="transmembrane region" description="Helical" evidence="1">
    <location>
        <begin position="86"/>
        <end position="111"/>
    </location>
</feature>
<comment type="caution">
    <text evidence="2">The sequence shown here is derived from an EMBL/GenBank/DDBJ whole genome shotgun (WGS) entry which is preliminary data.</text>
</comment>
<dbReference type="EMBL" id="MFKI01000005">
    <property type="protein sequence ID" value="OGG39604.1"/>
    <property type="molecule type" value="Genomic_DNA"/>
</dbReference>
<name>A0A1F6BRP3_9BACT</name>